<feature type="repeat" description="ANK" evidence="3">
    <location>
        <begin position="34"/>
        <end position="66"/>
    </location>
</feature>
<dbReference type="Proteomes" id="UP000694413">
    <property type="component" value="Unassembled WGS sequence"/>
</dbReference>
<dbReference type="Gene3D" id="1.25.40.20">
    <property type="entry name" value="Ankyrin repeat-containing domain"/>
    <property type="match status" value="2"/>
</dbReference>
<dbReference type="SUPFAM" id="SSF48403">
    <property type="entry name" value="Ankyrin repeat"/>
    <property type="match status" value="1"/>
</dbReference>
<evidence type="ECO:0000256" key="3">
    <source>
        <dbReference type="PROSITE-ProRule" id="PRU00023"/>
    </source>
</evidence>
<dbReference type="PROSITE" id="PS50088">
    <property type="entry name" value="ANK_REPEAT"/>
    <property type="match status" value="3"/>
</dbReference>
<dbReference type="SMART" id="SM00248">
    <property type="entry name" value="ANK"/>
    <property type="match status" value="4"/>
</dbReference>
<dbReference type="Pfam" id="PF12796">
    <property type="entry name" value="Ank_2"/>
    <property type="match status" value="1"/>
</dbReference>
<accession>A0A8D2MZW0</accession>
<evidence type="ECO:0000313" key="5">
    <source>
        <dbReference type="Proteomes" id="UP000694413"/>
    </source>
</evidence>
<reference evidence="4" key="2">
    <citation type="submission" date="2025-09" db="UniProtKB">
        <authorList>
            <consortium name="Ensembl"/>
        </authorList>
    </citation>
    <scope>IDENTIFICATION</scope>
</reference>
<dbReference type="PANTHER" id="PTHR24198:SF165">
    <property type="entry name" value="ANKYRIN REPEAT-CONTAINING PROTEIN-RELATED"/>
    <property type="match status" value="1"/>
</dbReference>
<dbReference type="PANTHER" id="PTHR24198">
    <property type="entry name" value="ANKYRIN REPEAT AND PROTEIN KINASE DOMAIN-CONTAINING PROTEIN"/>
    <property type="match status" value="1"/>
</dbReference>
<feature type="repeat" description="ANK" evidence="3">
    <location>
        <begin position="67"/>
        <end position="99"/>
    </location>
</feature>
<protein>
    <submittedName>
        <fullName evidence="4">Uncharacterized protein</fullName>
    </submittedName>
</protein>
<sequence>MDWTPLHLATRYGDEPVVSELLRCGADPNTAERSRWAPLHFAVLRGSFLSVINLLECRADVNARNKVGRTPLHLAVLKGNLAIVKTLLKAGALLDVEDITGCTALQLAVRHQRENIITLLQGRAWQQQGRNLLNSLFRFQKIKNYGFGVPRAAW</sequence>
<organism evidence="4 5">
    <name type="scientific">Zonotrichia albicollis</name>
    <name type="common">White-throated sparrow</name>
    <name type="synonym">Fringilla albicollis</name>
    <dbReference type="NCBI Taxonomy" id="44394"/>
    <lineage>
        <taxon>Eukaryota</taxon>
        <taxon>Metazoa</taxon>
        <taxon>Chordata</taxon>
        <taxon>Craniata</taxon>
        <taxon>Vertebrata</taxon>
        <taxon>Euteleostomi</taxon>
        <taxon>Archelosauria</taxon>
        <taxon>Archosauria</taxon>
        <taxon>Dinosauria</taxon>
        <taxon>Saurischia</taxon>
        <taxon>Theropoda</taxon>
        <taxon>Coelurosauria</taxon>
        <taxon>Aves</taxon>
        <taxon>Neognathae</taxon>
        <taxon>Neoaves</taxon>
        <taxon>Telluraves</taxon>
        <taxon>Australaves</taxon>
        <taxon>Passeriformes</taxon>
        <taxon>Passerellidae</taxon>
        <taxon>Zonotrichia</taxon>
    </lineage>
</organism>
<reference evidence="4" key="1">
    <citation type="submission" date="2025-08" db="UniProtKB">
        <authorList>
            <consortium name="Ensembl"/>
        </authorList>
    </citation>
    <scope>IDENTIFICATION</scope>
</reference>
<dbReference type="AlphaFoldDB" id="A0A8D2MZW0"/>
<dbReference type="Ensembl" id="ENSZALT00000020635.1">
    <property type="protein sequence ID" value="ENSZALP00000015299.1"/>
    <property type="gene ID" value="ENSZALG00000012575.1"/>
</dbReference>
<evidence type="ECO:0000256" key="2">
    <source>
        <dbReference type="ARBA" id="ARBA00023043"/>
    </source>
</evidence>
<keyword evidence="5" id="KW-1185">Reference proteome</keyword>
<evidence type="ECO:0000256" key="1">
    <source>
        <dbReference type="ARBA" id="ARBA00022737"/>
    </source>
</evidence>
<name>A0A8D2MZW0_ZONAL</name>
<dbReference type="PROSITE" id="PS50297">
    <property type="entry name" value="ANK_REP_REGION"/>
    <property type="match status" value="2"/>
</dbReference>
<dbReference type="InterPro" id="IPR036770">
    <property type="entry name" value="Ankyrin_rpt-contain_sf"/>
</dbReference>
<keyword evidence="2 3" id="KW-0040">ANK repeat</keyword>
<dbReference type="Pfam" id="PF00023">
    <property type="entry name" value="Ank"/>
    <property type="match status" value="1"/>
</dbReference>
<keyword evidence="1" id="KW-0677">Repeat</keyword>
<feature type="repeat" description="ANK" evidence="3">
    <location>
        <begin position="1"/>
        <end position="33"/>
    </location>
</feature>
<proteinExistence type="predicted"/>
<dbReference type="InterPro" id="IPR002110">
    <property type="entry name" value="Ankyrin_rpt"/>
</dbReference>
<evidence type="ECO:0000313" key="4">
    <source>
        <dbReference type="Ensembl" id="ENSZALP00000015299.1"/>
    </source>
</evidence>